<evidence type="ECO:0000313" key="7">
    <source>
        <dbReference type="Proteomes" id="UP000322899"/>
    </source>
</evidence>
<dbReference type="SUPFAM" id="SSF81301">
    <property type="entry name" value="Nucleotidyltransferase"/>
    <property type="match status" value="1"/>
</dbReference>
<feature type="compositionally biased region" description="Low complexity" evidence="3">
    <location>
        <begin position="475"/>
        <end position="488"/>
    </location>
</feature>
<feature type="region of interest" description="Disordered" evidence="3">
    <location>
        <begin position="562"/>
        <end position="585"/>
    </location>
</feature>
<protein>
    <submittedName>
        <fullName evidence="6">Uncharacterized protein</fullName>
    </submittedName>
</protein>
<keyword evidence="2" id="KW-0460">Magnesium</keyword>
<dbReference type="Pfam" id="PF03828">
    <property type="entry name" value="PAP_assoc"/>
    <property type="match status" value="1"/>
</dbReference>
<evidence type="ECO:0000256" key="3">
    <source>
        <dbReference type="SAM" id="MobiDB-lite"/>
    </source>
</evidence>
<dbReference type="AlphaFoldDB" id="A0A5A8E6Q8"/>
<dbReference type="GO" id="GO:0046872">
    <property type="term" value="F:metal ion binding"/>
    <property type="evidence" value="ECO:0007669"/>
    <property type="project" value="UniProtKB-KW"/>
</dbReference>
<feature type="domain" description="Poly(A) RNA polymerase mitochondrial-like central palm" evidence="5">
    <location>
        <begin position="41"/>
        <end position="165"/>
    </location>
</feature>
<sequence length="619" mass="65235">MLLHQGPSGAPPLPKETPWAQVAHARHGHRSRPTAAALLRLHEEVLDFWDMSRETPAEAEEASIVLDAMKDALRDAVGEGPELRVFGSRVYGLALPWADWDVTIVKGSRGKIATLQALASALQRRPDFTEVNPILRARVPIVKCRHAATGIELDVSYGEESGCVSAAAVRAFVDQFPALVPLVVVLKHFLSQRGLNVTFKGGIGSFLLTCMVVHHLQMMRADTMVHVQGVRDVAWAQVALDREREAAGEARHAASDAAAAEAAKPRSRPRSQRVAALPRAQLNLGYLLFTFLEYFGRRFRYEHDAIVLVPEPCTISKYDYELGVPGRPFLLSLLSPVDDSADIGSNSFEIKGVRAAFFVAFLSLADALDHARPPLPGPGNTPLARQRALSVSPLAAVIAQDSRLRARADALVAEARRRSGKPHGTEEASPSRHLSLTSASGNAAKRARPERQRSGSVISLHDDDDDDGSDGGGEESSWSGSDSGSDSSPVVIEDSSDSGSEQGGAAASAGSAAASSAAAGSAAAPPAAGGEGPRSEEQAREAVIAAAMAGAAAQKVSAAAASAAATRGLVSAPAADDGDVPSLTPLIGSLRRPRLIADLLSGRRERNVEDEAATRGAWF</sequence>
<evidence type="ECO:0000256" key="2">
    <source>
        <dbReference type="ARBA" id="ARBA00022842"/>
    </source>
</evidence>
<dbReference type="InterPro" id="IPR002058">
    <property type="entry name" value="PAP_assoc"/>
</dbReference>
<feature type="compositionally biased region" description="Polar residues" evidence="3">
    <location>
        <begin position="432"/>
        <end position="441"/>
    </location>
</feature>
<organism evidence="6 7">
    <name type="scientific">Cafeteria roenbergensis</name>
    <name type="common">Marine flagellate</name>
    <dbReference type="NCBI Taxonomy" id="33653"/>
    <lineage>
        <taxon>Eukaryota</taxon>
        <taxon>Sar</taxon>
        <taxon>Stramenopiles</taxon>
        <taxon>Bigyra</taxon>
        <taxon>Opalozoa</taxon>
        <taxon>Bicosoecida</taxon>
        <taxon>Cafeteriaceae</taxon>
        <taxon>Cafeteria</taxon>
    </lineage>
</organism>
<feature type="compositionally biased region" description="Low complexity" evidence="3">
    <location>
        <begin position="497"/>
        <end position="528"/>
    </location>
</feature>
<dbReference type="GO" id="GO:0005730">
    <property type="term" value="C:nucleolus"/>
    <property type="evidence" value="ECO:0007669"/>
    <property type="project" value="TreeGrafter"/>
</dbReference>
<evidence type="ECO:0000259" key="5">
    <source>
        <dbReference type="Pfam" id="PF22600"/>
    </source>
</evidence>
<name>A0A5A8E6Q8_CAFRO</name>
<dbReference type="GO" id="GO:1990817">
    <property type="term" value="F:poly(A) RNA polymerase activity"/>
    <property type="evidence" value="ECO:0007669"/>
    <property type="project" value="InterPro"/>
</dbReference>
<dbReference type="InterPro" id="IPR054708">
    <property type="entry name" value="MTPAP-like_central"/>
</dbReference>
<proteinExistence type="predicted"/>
<dbReference type="GO" id="GO:0031499">
    <property type="term" value="C:TRAMP complex"/>
    <property type="evidence" value="ECO:0007669"/>
    <property type="project" value="TreeGrafter"/>
</dbReference>
<dbReference type="Gene3D" id="1.10.1410.10">
    <property type="match status" value="2"/>
</dbReference>
<feature type="compositionally biased region" description="Acidic residues" evidence="3">
    <location>
        <begin position="462"/>
        <end position="473"/>
    </location>
</feature>
<dbReference type="Pfam" id="PF22600">
    <property type="entry name" value="MTPAP-like_central"/>
    <property type="match status" value="1"/>
</dbReference>
<reference evidence="6 7" key="1">
    <citation type="submission" date="2019-07" db="EMBL/GenBank/DDBJ databases">
        <title>Genomes of Cafeteria roenbergensis.</title>
        <authorList>
            <person name="Fischer M.G."/>
            <person name="Hackl T."/>
            <person name="Roman M."/>
        </authorList>
    </citation>
    <scope>NUCLEOTIDE SEQUENCE [LARGE SCALE GENOMIC DNA]</scope>
    <source>
        <strain evidence="6 7">E4-10P</strain>
    </source>
</reference>
<accession>A0A5A8E6Q8</accession>
<evidence type="ECO:0000259" key="4">
    <source>
        <dbReference type="Pfam" id="PF03828"/>
    </source>
</evidence>
<dbReference type="OrthoDB" id="273917at2759"/>
<comment type="caution">
    <text evidence="6">The sequence shown here is derived from an EMBL/GenBank/DDBJ whole genome shotgun (WGS) entry which is preliminary data.</text>
</comment>
<feature type="region of interest" description="Disordered" evidence="3">
    <location>
        <begin position="414"/>
        <end position="541"/>
    </location>
</feature>
<dbReference type="InterPro" id="IPR043519">
    <property type="entry name" value="NT_sf"/>
</dbReference>
<dbReference type="PANTHER" id="PTHR23092">
    <property type="entry name" value="POLY(A) RNA POLYMERASE"/>
    <property type="match status" value="1"/>
</dbReference>
<keyword evidence="1" id="KW-0479">Metal-binding</keyword>
<dbReference type="EMBL" id="VLTO01000037">
    <property type="protein sequence ID" value="KAA0173169.1"/>
    <property type="molecule type" value="Genomic_DNA"/>
</dbReference>
<evidence type="ECO:0000313" key="6">
    <source>
        <dbReference type="EMBL" id="KAA0173169.1"/>
    </source>
</evidence>
<dbReference type="InterPro" id="IPR045862">
    <property type="entry name" value="Trf4-like"/>
</dbReference>
<gene>
    <name evidence="6" type="ORF">FNF27_05393</name>
</gene>
<dbReference type="PANTHER" id="PTHR23092:SF15">
    <property type="entry name" value="INACTIVE NON-CANONICAL POLY(A) RNA POLYMERASE PROTEIN TRF4-2-RELATED"/>
    <property type="match status" value="1"/>
</dbReference>
<evidence type="ECO:0000256" key="1">
    <source>
        <dbReference type="ARBA" id="ARBA00022723"/>
    </source>
</evidence>
<dbReference type="Proteomes" id="UP000322899">
    <property type="component" value="Unassembled WGS sequence"/>
</dbReference>
<feature type="domain" description="PAP-associated" evidence="4">
    <location>
        <begin position="283"/>
        <end position="339"/>
    </location>
</feature>
<dbReference type="GO" id="GO:0003729">
    <property type="term" value="F:mRNA binding"/>
    <property type="evidence" value="ECO:0007669"/>
    <property type="project" value="TreeGrafter"/>
</dbReference>
<dbReference type="GO" id="GO:0031123">
    <property type="term" value="P:RNA 3'-end processing"/>
    <property type="evidence" value="ECO:0007669"/>
    <property type="project" value="TreeGrafter"/>
</dbReference>
<dbReference type="GO" id="GO:0043634">
    <property type="term" value="P:polyadenylation-dependent ncRNA catabolic process"/>
    <property type="evidence" value="ECO:0007669"/>
    <property type="project" value="TreeGrafter"/>
</dbReference>
<dbReference type="CDD" id="cd05402">
    <property type="entry name" value="NT_PAP_TUTase"/>
    <property type="match status" value="1"/>
</dbReference>
<dbReference type="SUPFAM" id="SSF81631">
    <property type="entry name" value="PAP/OAS1 substrate-binding domain"/>
    <property type="match status" value="1"/>
</dbReference>
<dbReference type="Gene3D" id="3.30.460.10">
    <property type="entry name" value="Beta Polymerase, domain 2"/>
    <property type="match status" value="1"/>
</dbReference>